<reference key="2">
    <citation type="submission" date="2011-04" db="EMBL/GenBank/DDBJ databases">
        <title>Complete sequence of chromosome of Haliscomenobacter hydrossis DSM 1100.</title>
        <authorList>
            <consortium name="US DOE Joint Genome Institute (JGI-PGF)"/>
            <person name="Lucas S."/>
            <person name="Han J."/>
            <person name="Lapidus A."/>
            <person name="Bruce D."/>
            <person name="Goodwin L."/>
            <person name="Pitluck S."/>
            <person name="Peters L."/>
            <person name="Kyrpides N."/>
            <person name="Mavromatis K."/>
            <person name="Ivanova N."/>
            <person name="Ovchinnikova G."/>
            <person name="Pagani I."/>
            <person name="Daligault H."/>
            <person name="Detter J.C."/>
            <person name="Han C."/>
            <person name="Land M."/>
            <person name="Hauser L."/>
            <person name="Markowitz V."/>
            <person name="Cheng J.-F."/>
            <person name="Hugenholtz P."/>
            <person name="Woyke T."/>
            <person name="Wu D."/>
            <person name="Verbarg S."/>
            <person name="Frueling A."/>
            <person name="Brambilla E."/>
            <person name="Klenk H.-P."/>
            <person name="Eisen J.A."/>
        </authorList>
    </citation>
    <scope>NUCLEOTIDE SEQUENCE</scope>
    <source>
        <strain>DSM 1100</strain>
    </source>
</reference>
<dbReference type="KEGG" id="hhy:Halhy_1500"/>
<gene>
    <name evidence="1" type="ordered locus">Halhy_1500</name>
</gene>
<dbReference type="HOGENOM" id="CLU_361615_0_0_10"/>
<accession>F4KYF2</accession>
<proteinExistence type="predicted"/>
<sequence>MINIQNAVKVPYNQGANFLTVYFDFEDENIMYAVPVPRIATDAVGNPAMSFTKYLTNDVASYGYLNMDVEVEIPTEARLAAEAQYPNKNWGQLQWVATECYLTFTIPSQPDGGILQGQPSLYGTNRANFYLNIRSLEDLNAIAGAFRGHPTSSFQLEYDMTTLTKLNGVTATVSFNAEVAIEFETIYKNEKDMWGNSQRVAAGVKKNLQVSKAGDVKIDWGIPNPSAEFQSRVNEWAWTTLEKAVSDAVATAQAAATSTDPIKSLDSFEQTYTENAVVEWNIISSSPLAGFTATDWDSKIYHEVDNRSLVLNFALKGELIKEDNGLVCKEVQVTVKYPTKTTGNTFSLIPMADNSSLFTYTAPGYRLPSNGNFDPNYEYNYTVIYSDTDEYTSGWIPSDQTEINIIPNALGAKKVTFVASNIPFGDEPSQVKKVRIDFFFERPNGETNQTLVGELLNNDGAGQIFESYYSVPLTNTYTFRFIYELNDGTVKVMNTISDFGNLNSNLYMVQSLLKEQEFTLRASRVRDGDSVNFVFLEVAYNDVQNNEQLTHTFDWEVDWEGSSRSTRDVKWKFAALENPKGAYYAMNGDYESSTGEIVDITNVFQQASKATFLIQPGFAYYGIKIIPTNIDWGAVSEVNLMLSQRPAGQALSDECAKMMVINSRQNAQLLSDGVNFNIEFVSFLKPDQNVPNVDRYYVVMKALDQPNVEFYYNASYVQIDGTPQRDSGEIKVTNKSSIVLPANGLPNVEPTVHKSSIELETKLKKADKMVVDK</sequence>
<keyword evidence="2" id="KW-1185">Reference proteome</keyword>
<dbReference type="Proteomes" id="UP000008461">
    <property type="component" value="Chromosome"/>
</dbReference>
<dbReference type="RefSeq" id="WP_013763947.1">
    <property type="nucleotide sequence ID" value="NC_015510.1"/>
</dbReference>
<evidence type="ECO:0000313" key="2">
    <source>
        <dbReference type="Proteomes" id="UP000008461"/>
    </source>
</evidence>
<reference evidence="1 2" key="1">
    <citation type="journal article" date="2011" name="Stand. Genomic Sci.">
        <title>Complete genome sequence of Haliscomenobacter hydrossis type strain (O).</title>
        <authorList>
            <consortium name="US DOE Joint Genome Institute (JGI-PGF)"/>
            <person name="Daligault H."/>
            <person name="Lapidus A."/>
            <person name="Zeytun A."/>
            <person name="Nolan M."/>
            <person name="Lucas S."/>
            <person name="Del Rio T.G."/>
            <person name="Tice H."/>
            <person name="Cheng J.F."/>
            <person name="Tapia R."/>
            <person name="Han C."/>
            <person name="Goodwin L."/>
            <person name="Pitluck S."/>
            <person name="Liolios K."/>
            <person name="Pagani I."/>
            <person name="Ivanova N."/>
            <person name="Huntemann M."/>
            <person name="Mavromatis K."/>
            <person name="Mikhailova N."/>
            <person name="Pati A."/>
            <person name="Chen A."/>
            <person name="Palaniappan K."/>
            <person name="Land M."/>
            <person name="Hauser L."/>
            <person name="Brambilla E.M."/>
            <person name="Rohde M."/>
            <person name="Verbarg S."/>
            <person name="Goker M."/>
            <person name="Bristow J."/>
            <person name="Eisen J.A."/>
            <person name="Markowitz V."/>
            <person name="Hugenholtz P."/>
            <person name="Kyrpides N.C."/>
            <person name="Klenk H.P."/>
            <person name="Woyke T."/>
        </authorList>
    </citation>
    <scope>NUCLEOTIDE SEQUENCE [LARGE SCALE GENOMIC DNA]</scope>
    <source>
        <strain evidence="2">ATCC 27775 / DSM 1100 / LMG 10767 / O</strain>
    </source>
</reference>
<dbReference type="EMBL" id="CP002691">
    <property type="protein sequence ID" value="AEE49393.1"/>
    <property type="molecule type" value="Genomic_DNA"/>
</dbReference>
<dbReference type="AlphaFoldDB" id="F4KYF2"/>
<protein>
    <submittedName>
        <fullName evidence="1">Uncharacterized protein</fullName>
    </submittedName>
</protein>
<evidence type="ECO:0000313" key="1">
    <source>
        <dbReference type="EMBL" id="AEE49393.1"/>
    </source>
</evidence>
<organism evidence="1 2">
    <name type="scientific">Haliscomenobacter hydrossis (strain ATCC 27775 / DSM 1100 / LMG 10767 / O)</name>
    <dbReference type="NCBI Taxonomy" id="760192"/>
    <lineage>
        <taxon>Bacteria</taxon>
        <taxon>Pseudomonadati</taxon>
        <taxon>Bacteroidota</taxon>
        <taxon>Saprospiria</taxon>
        <taxon>Saprospirales</taxon>
        <taxon>Haliscomenobacteraceae</taxon>
        <taxon>Haliscomenobacter</taxon>
    </lineage>
</organism>
<name>F4KYF2_HALH1</name>
<dbReference type="OrthoDB" id="7783903at2"/>
<dbReference type="STRING" id="760192.Halhy_1500"/>
<dbReference type="eggNOG" id="ENOG502ZAZ4">
    <property type="taxonomic scope" value="Bacteria"/>
</dbReference>